<protein>
    <recommendedName>
        <fullName evidence="2">YCII-related domain-containing protein</fullName>
    </recommendedName>
</protein>
<dbReference type="PANTHER" id="PTHR33606">
    <property type="entry name" value="PROTEIN YCII"/>
    <property type="match status" value="1"/>
</dbReference>
<dbReference type="InterPro" id="IPR011008">
    <property type="entry name" value="Dimeric_a/b-barrel"/>
</dbReference>
<reference evidence="3 4" key="1">
    <citation type="submission" date="2019-02" db="EMBL/GenBank/DDBJ databases">
        <title>Sequencing the genomes of 1000 actinobacteria strains.</title>
        <authorList>
            <person name="Klenk H.-P."/>
        </authorList>
    </citation>
    <scope>NUCLEOTIDE SEQUENCE [LARGE SCALE GENOMIC DNA]</scope>
    <source>
        <strain evidence="3 4">DSM 16932</strain>
    </source>
</reference>
<dbReference type="InterPro" id="IPR005545">
    <property type="entry name" value="YCII"/>
</dbReference>
<evidence type="ECO:0000256" key="1">
    <source>
        <dbReference type="ARBA" id="ARBA00007689"/>
    </source>
</evidence>
<keyword evidence="4" id="KW-1185">Reference proteome</keyword>
<dbReference type="PANTHER" id="PTHR33606:SF3">
    <property type="entry name" value="PROTEIN YCII"/>
    <property type="match status" value="1"/>
</dbReference>
<dbReference type="OrthoDB" id="8968203at2"/>
<dbReference type="RefSeq" id="WP_130412652.1">
    <property type="nucleotide sequence ID" value="NZ_SGWX01000001.1"/>
</dbReference>
<dbReference type="SUPFAM" id="SSF54909">
    <property type="entry name" value="Dimeric alpha+beta barrel"/>
    <property type="match status" value="1"/>
</dbReference>
<evidence type="ECO:0000313" key="3">
    <source>
        <dbReference type="EMBL" id="RZS60604.1"/>
    </source>
</evidence>
<dbReference type="InterPro" id="IPR051807">
    <property type="entry name" value="Sec-metab_biosynth-assoc"/>
</dbReference>
<evidence type="ECO:0000313" key="4">
    <source>
        <dbReference type="Proteomes" id="UP000293852"/>
    </source>
</evidence>
<feature type="domain" description="YCII-related" evidence="2">
    <location>
        <begin position="8"/>
        <end position="88"/>
    </location>
</feature>
<proteinExistence type="inferred from homology"/>
<dbReference type="AlphaFoldDB" id="A0A4Q7LZY7"/>
<sequence>MAVFAVTYEYAHDPERLDASRPAHRAFLGALHEAGRVIVSGPLPADDAAPAGALILLDAPDPTSARALLDDDPFRREGLVAQRTVREWVPVIGSLAR</sequence>
<dbReference type="Gene3D" id="3.30.70.1060">
    <property type="entry name" value="Dimeric alpha+beta barrel"/>
    <property type="match status" value="1"/>
</dbReference>
<evidence type="ECO:0000259" key="2">
    <source>
        <dbReference type="Pfam" id="PF03795"/>
    </source>
</evidence>
<dbReference type="Proteomes" id="UP000293852">
    <property type="component" value="Unassembled WGS sequence"/>
</dbReference>
<dbReference type="Pfam" id="PF03795">
    <property type="entry name" value="YCII"/>
    <property type="match status" value="1"/>
</dbReference>
<comment type="caution">
    <text evidence="3">The sequence shown here is derived from an EMBL/GenBank/DDBJ whole genome shotgun (WGS) entry which is preliminary data.</text>
</comment>
<name>A0A4Q7LZY7_9MICO</name>
<dbReference type="EMBL" id="SGWX01000001">
    <property type="protein sequence ID" value="RZS60604.1"/>
    <property type="molecule type" value="Genomic_DNA"/>
</dbReference>
<gene>
    <name evidence="3" type="ORF">EV386_0873</name>
</gene>
<accession>A0A4Q7LZY7</accession>
<comment type="similarity">
    <text evidence="1">Belongs to the YciI family.</text>
</comment>
<organism evidence="3 4">
    <name type="scientific">Xylanimonas ulmi</name>
    <dbReference type="NCBI Taxonomy" id="228973"/>
    <lineage>
        <taxon>Bacteria</taxon>
        <taxon>Bacillati</taxon>
        <taxon>Actinomycetota</taxon>
        <taxon>Actinomycetes</taxon>
        <taxon>Micrococcales</taxon>
        <taxon>Promicromonosporaceae</taxon>
        <taxon>Xylanimonas</taxon>
    </lineage>
</organism>